<protein>
    <submittedName>
        <fullName evidence="1">Uncharacterized protein</fullName>
    </submittedName>
</protein>
<gene>
    <name evidence="1" type="ORF">QQS21_008234</name>
</gene>
<accession>A0AAJ0CLX8</accession>
<dbReference type="EMBL" id="JASWJB010000183">
    <property type="protein sequence ID" value="KAK2594049.1"/>
    <property type="molecule type" value="Genomic_DNA"/>
</dbReference>
<evidence type="ECO:0000313" key="1">
    <source>
        <dbReference type="EMBL" id="KAK2594049.1"/>
    </source>
</evidence>
<reference evidence="1" key="1">
    <citation type="submission" date="2023-06" db="EMBL/GenBank/DDBJ databases">
        <title>Conoideocrella luteorostrata (Hypocreales: Clavicipitaceae), a potential biocontrol fungus for elongate hemlock scale in United States Christmas tree production areas.</title>
        <authorList>
            <person name="Barrett H."/>
            <person name="Lovett B."/>
            <person name="Macias A.M."/>
            <person name="Stajich J.E."/>
            <person name="Kasson M.T."/>
        </authorList>
    </citation>
    <scope>NUCLEOTIDE SEQUENCE</scope>
    <source>
        <strain evidence="1">ARSEF 14590</strain>
    </source>
</reference>
<keyword evidence="2" id="KW-1185">Reference proteome</keyword>
<dbReference type="Proteomes" id="UP001251528">
    <property type="component" value="Unassembled WGS sequence"/>
</dbReference>
<name>A0AAJ0CLX8_9HYPO</name>
<comment type="caution">
    <text evidence="1">The sequence shown here is derived from an EMBL/GenBank/DDBJ whole genome shotgun (WGS) entry which is preliminary data.</text>
</comment>
<evidence type="ECO:0000313" key="2">
    <source>
        <dbReference type="Proteomes" id="UP001251528"/>
    </source>
</evidence>
<proteinExistence type="predicted"/>
<sequence length="285" mass="31164">MSLTTTIPAEWETPSLPLPSPRDIAAKISHIPMQVAKAAVEGGAQCYKHINEGRAAGNQTKLLASVRKEVPRFFDDTHNYLASGTEKNHTIKQSVRQMADQYDRMANAHVNCADAVQKNVGAMNAAVSSSSKSVSDAADAVKKAADGIVPEVHGVRLMLGALNISAAAIAVIMQQMLNEIKKTNHTLGRIREELWRDNFLKSSGGAGDNGFAEVVYNLAAMEMAKPQYAKDFFFVWNPDTSWHPAFYAKIRDTPLHSNFLWRVGLSGPFVRCDKSSSAKYGRAET</sequence>
<organism evidence="1 2">
    <name type="scientific">Conoideocrella luteorostrata</name>
    <dbReference type="NCBI Taxonomy" id="1105319"/>
    <lineage>
        <taxon>Eukaryota</taxon>
        <taxon>Fungi</taxon>
        <taxon>Dikarya</taxon>
        <taxon>Ascomycota</taxon>
        <taxon>Pezizomycotina</taxon>
        <taxon>Sordariomycetes</taxon>
        <taxon>Hypocreomycetidae</taxon>
        <taxon>Hypocreales</taxon>
        <taxon>Clavicipitaceae</taxon>
        <taxon>Conoideocrella</taxon>
    </lineage>
</organism>
<dbReference type="AlphaFoldDB" id="A0AAJ0CLX8"/>